<gene>
    <name evidence="13" type="ORF">RCO7_01360</name>
</gene>
<evidence type="ECO:0000256" key="11">
    <source>
        <dbReference type="SAM" id="MobiDB-lite"/>
    </source>
</evidence>
<feature type="region of interest" description="Disordered" evidence="11">
    <location>
        <begin position="731"/>
        <end position="768"/>
    </location>
</feature>
<keyword evidence="8" id="KW-0804">Transcription</keyword>
<evidence type="ECO:0000313" key="14">
    <source>
        <dbReference type="Proteomes" id="UP000178129"/>
    </source>
</evidence>
<organism evidence="13 14">
    <name type="scientific">Rhynchosporium graminicola</name>
    <dbReference type="NCBI Taxonomy" id="2792576"/>
    <lineage>
        <taxon>Eukaryota</taxon>
        <taxon>Fungi</taxon>
        <taxon>Dikarya</taxon>
        <taxon>Ascomycota</taxon>
        <taxon>Pezizomycotina</taxon>
        <taxon>Leotiomycetes</taxon>
        <taxon>Helotiales</taxon>
        <taxon>Ploettnerulaceae</taxon>
        <taxon>Rhynchosporium</taxon>
    </lineage>
</organism>
<keyword evidence="6" id="KW-0805">Transcription regulation</keyword>
<keyword evidence="4" id="KW-0863">Zinc-finger</keyword>
<dbReference type="GO" id="GO:0000995">
    <property type="term" value="F:RNA polymerase III general transcription initiation factor activity"/>
    <property type="evidence" value="ECO:0007669"/>
    <property type="project" value="TreeGrafter"/>
</dbReference>
<accession>A0A1E1JYP2</accession>
<dbReference type="PANTHER" id="PTHR11618:SF4">
    <property type="entry name" value="TRANSCRIPTION FACTOR IIIB 90 KDA SUBUNIT"/>
    <property type="match status" value="1"/>
</dbReference>
<dbReference type="FunFam" id="1.10.472.10:FF:000007">
    <property type="entry name" value="Transcription factor IIIB 90 kDa subunit"/>
    <property type="match status" value="1"/>
</dbReference>
<keyword evidence="14" id="KW-1185">Reference proteome</keyword>
<keyword evidence="7" id="KW-0010">Activator</keyword>
<evidence type="ECO:0000256" key="6">
    <source>
        <dbReference type="ARBA" id="ARBA00023015"/>
    </source>
</evidence>
<evidence type="ECO:0000259" key="12">
    <source>
        <dbReference type="SMART" id="SM00385"/>
    </source>
</evidence>
<evidence type="ECO:0000256" key="2">
    <source>
        <dbReference type="ARBA" id="ARBA00010857"/>
    </source>
</evidence>
<feature type="compositionally biased region" description="Polar residues" evidence="11">
    <location>
        <begin position="748"/>
        <end position="757"/>
    </location>
</feature>
<evidence type="ECO:0000256" key="4">
    <source>
        <dbReference type="ARBA" id="ARBA00022771"/>
    </source>
</evidence>
<feature type="compositionally biased region" description="Basic residues" evidence="11">
    <location>
        <begin position="684"/>
        <end position="693"/>
    </location>
</feature>
<feature type="compositionally biased region" description="Low complexity" evidence="11">
    <location>
        <begin position="812"/>
        <end position="825"/>
    </location>
</feature>
<reference evidence="14" key="1">
    <citation type="submission" date="2016-03" db="EMBL/GenBank/DDBJ databases">
        <authorList>
            <person name="Ploux O."/>
        </authorList>
    </citation>
    <scope>NUCLEOTIDE SEQUENCE [LARGE SCALE GENOMIC DNA]</scope>
    <source>
        <strain evidence="14">UK7</strain>
    </source>
</reference>
<feature type="region of interest" description="Disordered" evidence="11">
    <location>
        <begin position="485"/>
        <end position="520"/>
    </location>
</feature>
<feature type="region of interest" description="Disordered" evidence="11">
    <location>
        <begin position="673"/>
        <end position="709"/>
    </location>
</feature>
<evidence type="ECO:0000256" key="5">
    <source>
        <dbReference type="ARBA" id="ARBA00022833"/>
    </source>
</evidence>
<feature type="compositionally biased region" description="Acidic residues" evidence="11">
    <location>
        <begin position="828"/>
        <end position="840"/>
    </location>
</feature>
<comment type="similarity">
    <text evidence="2">Belongs to the TFIIB family.</text>
</comment>
<dbReference type="GO" id="GO:0000126">
    <property type="term" value="C:transcription factor TFIIIB complex"/>
    <property type="evidence" value="ECO:0007669"/>
    <property type="project" value="TreeGrafter"/>
</dbReference>
<dbReference type="SUPFAM" id="SSF47954">
    <property type="entry name" value="Cyclin-like"/>
    <property type="match status" value="2"/>
</dbReference>
<feature type="compositionally biased region" description="Basic residues" evidence="11">
    <location>
        <begin position="801"/>
        <end position="811"/>
    </location>
</feature>
<dbReference type="GO" id="GO:0005634">
    <property type="term" value="C:nucleus"/>
    <property type="evidence" value="ECO:0007669"/>
    <property type="project" value="UniProtKB-SubCell"/>
</dbReference>
<dbReference type="CDD" id="cd20554">
    <property type="entry name" value="CYCLIN_TFIIIB90_rpt2"/>
    <property type="match status" value="1"/>
</dbReference>
<keyword evidence="5" id="KW-0862">Zinc</keyword>
<dbReference type="AlphaFoldDB" id="A0A1E1JYP2"/>
<comment type="subcellular location">
    <subcellularLocation>
        <location evidence="1">Nucleus</location>
    </subcellularLocation>
</comment>
<keyword evidence="3" id="KW-0479">Metal-binding</keyword>
<feature type="region of interest" description="Disordered" evidence="11">
    <location>
        <begin position="335"/>
        <end position="455"/>
    </location>
</feature>
<feature type="compositionally biased region" description="Acidic residues" evidence="11">
    <location>
        <begin position="908"/>
        <end position="922"/>
    </location>
</feature>
<dbReference type="InterPro" id="IPR000812">
    <property type="entry name" value="TFIIB"/>
</dbReference>
<evidence type="ECO:0000256" key="3">
    <source>
        <dbReference type="ARBA" id="ARBA00022723"/>
    </source>
</evidence>
<name>A0A1E1JYP2_9HELO</name>
<feature type="compositionally biased region" description="Acidic residues" evidence="11">
    <location>
        <begin position="488"/>
        <end position="498"/>
    </location>
</feature>
<feature type="domain" description="Cyclin-like" evidence="12">
    <location>
        <begin position="232"/>
        <end position="316"/>
    </location>
</feature>
<comment type="caution">
    <text evidence="13">The sequence shown here is derived from an EMBL/GenBank/DDBJ whole genome shotgun (WGS) entry which is preliminary data.</text>
</comment>
<dbReference type="GO" id="GO:0070897">
    <property type="term" value="P:transcription preinitiation complex assembly"/>
    <property type="evidence" value="ECO:0007669"/>
    <property type="project" value="InterPro"/>
</dbReference>
<evidence type="ECO:0000256" key="1">
    <source>
        <dbReference type="ARBA" id="ARBA00004123"/>
    </source>
</evidence>
<evidence type="ECO:0000256" key="10">
    <source>
        <dbReference type="ARBA" id="ARBA00031009"/>
    </source>
</evidence>
<feature type="region of interest" description="Disordered" evidence="11">
    <location>
        <begin position="791"/>
        <end position="922"/>
    </location>
</feature>
<dbReference type="InterPro" id="IPR013763">
    <property type="entry name" value="Cyclin-like_dom"/>
</dbReference>
<evidence type="ECO:0000256" key="7">
    <source>
        <dbReference type="ARBA" id="ARBA00023159"/>
    </source>
</evidence>
<evidence type="ECO:0000256" key="9">
    <source>
        <dbReference type="ARBA" id="ARBA00023242"/>
    </source>
</evidence>
<dbReference type="PANTHER" id="PTHR11618">
    <property type="entry name" value="TRANSCRIPTION INITIATION FACTOR IIB-RELATED"/>
    <property type="match status" value="1"/>
</dbReference>
<dbReference type="Gene3D" id="1.20.5.650">
    <property type="entry name" value="Single helix bin"/>
    <property type="match status" value="1"/>
</dbReference>
<dbReference type="GO" id="GO:0017025">
    <property type="term" value="F:TBP-class protein binding"/>
    <property type="evidence" value="ECO:0007669"/>
    <property type="project" value="InterPro"/>
</dbReference>
<dbReference type="GO" id="GO:0008270">
    <property type="term" value="F:zinc ion binding"/>
    <property type="evidence" value="ECO:0007669"/>
    <property type="project" value="UniProtKB-KW"/>
</dbReference>
<dbReference type="Pfam" id="PF07741">
    <property type="entry name" value="BRF1"/>
    <property type="match status" value="1"/>
</dbReference>
<evidence type="ECO:0000313" key="13">
    <source>
        <dbReference type="EMBL" id="CZS90977.1"/>
    </source>
</evidence>
<dbReference type="SMART" id="SM00385">
    <property type="entry name" value="CYCLIN"/>
    <property type="match status" value="2"/>
</dbReference>
<dbReference type="Gene3D" id="1.10.472.10">
    <property type="entry name" value="Cyclin-like"/>
    <property type="match status" value="2"/>
</dbReference>
<protein>
    <recommendedName>
        <fullName evidence="10">B-related factor 1</fullName>
    </recommendedName>
</protein>
<feature type="region of interest" description="Disordered" evidence="11">
    <location>
        <begin position="1"/>
        <end position="26"/>
    </location>
</feature>
<dbReference type="FunCoup" id="A0A1E1JYP2">
    <property type="interactions" value="455"/>
</dbReference>
<feature type="compositionally biased region" description="Basic and acidic residues" evidence="11">
    <location>
        <begin position="361"/>
        <end position="371"/>
    </location>
</feature>
<feature type="compositionally biased region" description="Polar residues" evidence="11">
    <location>
        <begin position="391"/>
        <end position="426"/>
    </location>
</feature>
<evidence type="ECO:0000256" key="8">
    <source>
        <dbReference type="ARBA" id="ARBA00023163"/>
    </source>
</evidence>
<dbReference type="Pfam" id="PF00382">
    <property type="entry name" value="TFIIB"/>
    <property type="match status" value="2"/>
</dbReference>
<dbReference type="GO" id="GO:0097550">
    <property type="term" value="C:transcription preinitiation complex"/>
    <property type="evidence" value="ECO:0007669"/>
    <property type="project" value="TreeGrafter"/>
</dbReference>
<dbReference type="FunFam" id="1.10.472.10:FF:000002">
    <property type="entry name" value="Transcription factor IIIB 90 kDa subunit"/>
    <property type="match status" value="1"/>
</dbReference>
<dbReference type="InterPro" id="IPR036915">
    <property type="entry name" value="Cyclin-like_sf"/>
</dbReference>
<dbReference type="GO" id="GO:0006384">
    <property type="term" value="P:transcription initiation at RNA polymerase III promoter"/>
    <property type="evidence" value="ECO:0007669"/>
    <property type="project" value="UniProtKB-ARBA"/>
</dbReference>
<sequence length="922" mass="100595">MAPPAKPKPVRKANPLKNRAPVKAPPPTLVRQAAAGAAAAARAAAATPAKRACPNKECSMPTVVDGICHNCGFIVEESTIVSEVTFGENSSGAAVVQGSYVSADQSGARSIGPAFKRAGGGGEDREATIRDGRRQMQSMGAQLQVSEPTIAAGVQIFKLAAMSNFIQGRRTDMVCAVCLYSACRKYKPCKVMLIDFADLVQTNVFKLGHTFKKLHEAVTIAKEGIQPVLPEELIFRFAQRLEFGPLMTKVAEDAIRMVQRMSMDWMVMGRRPSGVCGACLILAARMNNFRRTITEVVYIVKVTTHTIQKRLEEFKQTPSSALTVEEFLHNEFLESAHDPPSFYEKTEEFQKTKKRRKRKGHDGIDQEREGEGEVDGGEGSPSEHGESESPNPDTRQKPASSEEATSTSGGVSESQIDPSLRTTTAPDQPAPPVVELRRDADGFVIPPRPIQSHDIPIDPALMADAIEDQSGTSLERLNEEYNDTMTSVEEEDGDDDVDISALTSTPASKKRKRVPKGINVPPEWSEEEAILEKQISEMISDPNTINLAKNYAQGIPASERTSGSITVHDAILEDTEDYADDSHTDETMFDPSTSHHEESYAQAEERVAERMKADELKNPSRVICMDVDIGEDEFEDDPEVANCLLSAADSSRKEKVWVNHNKDWLRKQQLKLWAKKEAENGPPKARRNRKKKPRIGEGQTSAASSPGEAAVNALKLRAFSKKINYDAIHSLFSDGPNKRSDKNALGSAGTSRITSRAGSEVDDSDNESITSAALSISDSISSSVMGESITMIKTAEPRNSRAARARAKARAAKAAAAAEAEAANKVVEDDDEDEDMDDDDYIKPVAAGPAPTEEDEEEDWRSSLKKSQTPAAQGEDQEDDEDMEDYDDLGGIEPGGLGDYDGDNTVYGDEDEEEDYGADEYE</sequence>
<dbReference type="GO" id="GO:0001006">
    <property type="term" value="F:RNA polymerase III type 3 promoter sequence-specific DNA binding"/>
    <property type="evidence" value="ECO:0007669"/>
    <property type="project" value="TreeGrafter"/>
</dbReference>
<dbReference type="InterPro" id="IPR013150">
    <property type="entry name" value="TFIIB_cyclin"/>
</dbReference>
<dbReference type="EMBL" id="FJUW01000004">
    <property type="protein sequence ID" value="CZS90977.1"/>
    <property type="molecule type" value="Genomic_DNA"/>
</dbReference>
<proteinExistence type="inferred from homology"/>
<dbReference type="InterPro" id="IPR011665">
    <property type="entry name" value="BRF1_TBP-bd_dom"/>
</dbReference>
<feature type="domain" description="Cyclin-like" evidence="12">
    <location>
        <begin position="134"/>
        <end position="216"/>
    </location>
</feature>
<dbReference type="STRING" id="914237.A0A1E1JYP2"/>
<dbReference type="InParanoid" id="A0A1E1JYP2"/>
<keyword evidence="9" id="KW-0539">Nucleus</keyword>
<dbReference type="Proteomes" id="UP000178129">
    <property type="component" value="Unassembled WGS sequence"/>
</dbReference>
<feature type="compositionally biased region" description="Acidic residues" evidence="11">
    <location>
        <begin position="875"/>
        <end position="890"/>
    </location>
</feature>